<dbReference type="AlphaFoldDB" id="A0AAW2M0Y6"/>
<reference evidence="1" key="1">
    <citation type="submission" date="2020-06" db="EMBL/GenBank/DDBJ databases">
        <authorList>
            <person name="Li T."/>
            <person name="Hu X."/>
            <person name="Zhang T."/>
            <person name="Song X."/>
            <person name="Zhang H."/>
            <person name="Dai N."/>
            <person name="Sheng W."/>
            <person name="Hou X."/>
            <person name="Wei L."/>
        </authorList>
    </citation>
    <scope>NUCLEOTIDE SEQUENCE</scope>
    <source>
        <strain evidence="1">KEN8</strain>
        <tissue evidence="1">Leaf</tissue>
    </source>
</reference>
<dbReference type="PANTHER" id="PTHR10775:SF183">
    <property type="entry name" value="TRANSPOSON, EN_SPM-LIKE, TRANSPOSASE-ASSOCIATED DOMAIN PROTEIN-RELATED"/>
    <property type="match status" value="1"/>
</dbReference>
<proteinExistence type="predicted"/>
<dbReference type="EMBL" id="JACGWM010000015">
    <property type="protein sequence ID" value="KAL0324682.1"/>
    <property type="molecule type" value="Genomic_DNA"/>
</dbReference>
<reference evidence="1" key="2">
    <citation type="journal article" date="2024" name="Plant">
        <title>Genomic evolution and insights into agronomic trait innovations of Sesamum species.</title>
        <authorList>
            <person name="Miao H."/>
            <person name="Wang L."/>
            <person name="Qu L."/>
            <person name="Liu H."/>
            <person name="Sun Y."/>
            <person name="Le M."/>
            <person name="Wang Q."/>
            <person name="Wei S."/>
            <person name="Zheng Y."/>
            <person name="Lin W."/>
            <person name="Duan Y."/>
            <person name="Cao H."/>
            <person name="Xiong S."/>
            <person name="Wang X."/>
            <person name="Wei L."/>
            <person name="Li C."/>
            <person name="Ma Q."/>
            <person name="Ju M."/>
            <person name="Zhao R."/>
            <person name="Li G."/>
            <person name="Mu C."/>
            <person name="Tian Q."/>
            <person name="Mei H."/>
            <person name="Zhang T."/>
            <person name="Gao T."/>
            <person name="Zhang H."/>
        </authorList>
    </citation>
    <scope>NUCLEOTIDE SEQUENCE</scope>
    <source>
        <strain evidence="1">KEN8</strain>
    </source>
</reference>
<gene>
    <name evidence="1" type="ORF">Scaly_2435300</name>
</gene>
<accession>A0AAW2M0Y6</accession>
<sequence>MTWHAIHQTEEGSMCHPSDAETWKHFDRMYPDFAEEPRNVRLGLCADNFVPHGQYSRNYSCWSVIITPYIFPPGMCMSSDYIFLTVVIPSPSNMKHLIDVYLEPLIEELLKLWHVGVRTYDHVTDNAFITPAMWMWTVNDLPAYGMASRWSTAGVMGCPVCMDDRRTFHLQHGRKACYFYGHRQFLLEHHPYRRNKKAFTKNCVENKVTRPRLTGDQILDRVANISPVVEMPLSLPNGYGRDHKCTKKSIFLDLPC</sequence>
<dbReference type="InterPro" id="IPR004242">
    <property type="entry name" value="Transposase_21"/>
</dbReference>
<dbReference type="PANTHER" id="PTHR10775">
    <property type="entry name" value="OS08G0208400 PROTEIN"/>
    <property type="match status" value="1"/>
</dbReference>
<organism evidence="1">
    <name type="scientific">Sesamum calycinum</name>
    <dbReference type="NCBI Taxonomy" id="2727403"/>
    <lineage>
        <taxon>Eukaryota</taxon>
        <taxon>Viridiplantae</taxon>
        <taxon>Streptophyta</taxon>
        <taxon>Embryophyta</taxon>
        <taxon>Tracheophyta</taxon>
        <taxon>Spermatophyta</taxon>
        <taxon>Magnoliopsida</taxon>
        <taxon>eudicotyledons</taxon>
        <taxon>Gunneridae</taxon>
        <taxon>Pentapetalae</taxon>
        <taxon>asterids</taxon>
        <taxon>lamiids</taxon>
        <taxon>Lamiales</taxon>
        <taxon>Pedaliaceae</taxon>
        <taxon>Sesamum</taxon>
    </lineage>
</organism>
<name>A0AAW2M0Y6_9LAMI</name>
<dbReference type="Pfam" id="PF02992">
    <property type="entry name" value="Transposase_21"/>
    <property type="match status" value="1"/>
</dbReference>
<evidence type="ECO:0000313" key="1">
    <source>
        <dbReference type="EMBL" id="KAL0324682.1"/>
    </source>
</evidence>
<protein>
    <submittedName>
        <fullName evidence="1">Uncharacterized protein</fullName>
    </submittedName>
</protein>
<comment type="caution">
    <text evidence="1">The sequence shown here is derived from an EMBL/GenBank/DDBJ whole genome shotgun (WGS) entry which is preliminary data.</text>
</comment>